<keyword evidence="1" id="KW-0812">Transmembrane</keyword>
<sequence length="132" mass="15110">MFLFKLAYRNFFRNTRRSIISGISVAIAIAVIIFAQSYMRGVIENISENIVRLISGHIRITTKEYERRERMIPLSEALDLTPELYDELNHEDILIISPRIKFGVLLGEKELNIPALGYAIDPDKETNISGLD</sequence>
<dbReference type="EMBL" id="BARV01010159">
    <property type="protein sequence ID" value="GAI08769.1"/>
    <property type="molecule type" value="Genomic_DNA"/>
</dbReference>
<reference evidence="2" key="1">
    <citation type="journal article" date="2014" name="Front. Microbiol.">
        <title>High frequency of phylogenetically diverse reductive dehalogenase-homologous genes in deep subseafloor sedimentary metagenomes.</title>
        <authorList>
            <person name="Kawai M."/>
            <person name="Futagami T."/>
            <person name="Toyoda A."/>
            <person name="Takaki Y."/>
            <person name="Nishi S."/>
            <person name="Hori S."/>
            <person name="Arai W."/>
            <person name="Tsubouchi T."/>
            <person name="Morono Y."/>
            <person name="Uchiyama I."/>
            <person name="Ito T."/>
            <person name="Fujiyama A."/>
            <person name="Inagaki F."/>
            <person name="Takami H."/>
        </authorList>
    </citation>
    <scope>NUCLEOTIDE SEQUENCE</scope>
    <source>
        <strain evidence="2">Expedition CK06-06</strain>
    </source>
</reference>
<proteinExistence type="predicted"/>
<dbReference type="AlphaFoldDB" id="X1MQV9"/>
<keyword evidence="1" id="KW-1133">Transmembrane helix</keyword>
<accession>X1MQV9</accession>
<feature type="non-terminal residue" evidence="2">
    <location>
        <position position="132"/>
    </location>
</feature>
<keyword evidence="1" id="KW-0472">Membrane</keyword>
<gene>
    <name evidence="2" type="ORF">S06H3_19773</name>
</gene>
<evidence type="ECO:0008006" key="3">
    <source>
        <dbReference type="Google" id="ProtNLM"/>
    </source>
</evidence>
<name>X1MQV9_9ZZZZ</name>
<organism evidence="2">
    <name type="scientific">marine sediment metagenome</name>
    <dbReference type="NCBI Taxonomy" id="412755"/>
    <lineage>
        <taxon>unclassified sequences</taxon>
        <taxon>metagenomes</taxon>
        <taxon>ecological metagenomes</taxon>
    </lineage>
</organism>
<feature type="transmembrane region" description="Helical" evidence="1">
    <location>
        <begin position="20"/>
        <end position="39"/>
    </location>
</feature>
<protein>
    <recommendedName>
        <fullName evidence="3">MacB-like periplasmic core domain-containing protein</fullName>
    </recommendedName>
</protein>
<evidence type="ECO:0000313" key="2">
    <source>
        <dbReference type="EMBL" id="GAI08769.1"/>
    </source>
</evidence>
<evidence type="ECO:0000256" key="1">
    <source>
        <dbReference type="SAM" id="Phobius"/>
    </source>
</evidence>
<comment type="caution">
    <text evidence="2">The sequence shown here is derived from an EMBL/GenBank/DDBJ whole genome shotgun (WGS) entry which is preliminary data.</text>
</comment>